<dbReference type="RefSeq" id="WP_090617668.1">
    <property type="nucleotide sequence ID" value="NZ_CP067124.1"/>
</dbReference>
<evidence type="ECO:0000313" key="2">
    <source>
        <dbReference type="EMBL" id="SEO32066.1"/>
    </source>
</evidence>
<protein>
    <recommendedName>
        <fullName evidence="4">DUF3182 family protein</fullName>
    </recommendedName>
</protein>
<keyword evidence="3" id="KW-1185">Reference proteome</keyword>
<dbReference type="InterPro" id="IPR021519">
    <property type="entry name" value="DUF3182"/>
</dbReference>
<evidence type="ECO:0008006" key="4">
    <source>
        <dbReference type="Google" id="ProtNLM"/>
    </source>
</evidence>
<gene>
    <name evidence="2" type="ORF">SAMN04489859_10687</name>
</gene>
<dbReference type="AlphaFoldDB" id="A0A1H8NR23"/>
<feature type="region of interest" description="Disordered" evidence="1">
    <location>
        <begin position="1"/>
        <end position="28"/>
    </location>
</feature>
<dbReference type="SUPFAM" id="SSF56059">
    <property type="entry name" value="Glutathione synthetase ATP-binding domain-like"/>
    <property type="match status" value="1"/>
</dbReference>
<proteinExistence type="predicted"/>
<sequence>MTPKNERPGPARPSVEVRSHCPRSAEHHVRTSHDALVRRLASYLGLDYKGPFEKVPAAMPDWYLAPRETLCGENWRPPSIAHFFRGWTRDPLLATKAVVHPALPNARRLPPAWPSGFGALVRDLTLRGVTVFDANDAVLAGRNLLGLSRVIRLKLAAAEGGQDQHIVNSPSELEGVLNDISPSTLATGLVIEENLARVTTLSVGQINMPDQVISYVGRQTNTKDNHGNDAYGGSCLLVIRGGLAQLLEQSLPAAAREAIGKAAEFDRRAQADLDEVMASRRNYDIAIGITHHGRSRCGLLEQSWRIGGASGAEILALEVLASRPEANAVRASTTERYGYDQRDPSPLDFVIYHDEDPRVGPLLKTAKVEAIIGD</sequence>
<dbReference type="Proteomes" id="UP000199054">
    <property type="component" value="Unassembled WGS sequence"/>
</dbReference>
<dbReference type="Pfam" id="PF11379">
    <property type="entry name" value="DUF3182"/>
    <property type="match status" value="1"/>
</dbReference>
<dbReference type="STRING" id="34002.SAMN04489859_10687"/>
<organism evidence="2 3">
    <name type="scientific">Paracoccus alcaliphilus</name>
    <dbReference type="NCBI Taxonomy" id="34002"/>
    <lineage>
        <taxon>Bacteria</taxon>
        <taxon>Pseudomonadati</taxon>
        <taxon>Pseudomonadota</taxon>
        <taxon>Alphaproteobacteria</taxon>
        <taxon>Rhodobacterales</taxon>
        <taxon>Paracoccaceae</taxon>
        <taxon>Paracoccus</taxon>
    </lineage>
</organism>
<reference evidence="2 3" key="1">
    <citation type="submission" date="2016-10" db="EMBL/GenBank/DDBJ databases">
        <authorList>
            <person name="de Groot N.N."/>
        </authorList>
    </citation>
    <scope>NUCLEOTIDE SEQUENCE [LARGE SCALE GENOMIC DNA]</scope>
    <source>
        <strain evidence="2 3">DSM 8512</strain>
    </source>
</reference>
<accession>A0A1H8NR23</accession>
<evidence type="ECO:0000313" key="3">
    <source>
        <dbReference type="Proteomes" id="UP000199054"/>
    </source>
</evidence>
<dbReference type="EMBL" id="FODE01000068">
    <property type="protein sequence ID" value="SEO32066.1"/>
    <property type="molecule type" value="Genomic_DNA"/>
</dbReference>
<evidence type="ECO:0000256" key="1">
    <source>
        <dbReference type="SAM" id="MobiDB-lite"/>
    </source>
</evidence>
<dbReference type="OrthoDB" id="8648979at2"/>
<name>A0A1H8NR23_9RHOB</name>